<dbReference type="OrthoDB" id="2163411at2759"/>
<feature type="region of interest" description="Disordered" evidence="1">
    <location>
        <begin position="275"/>
        <end position="392"/>
    </location>
</feature>
<dbReference type="RefSeq" id="XP_033604166.1">
    <property type="nucleotide sequence ID" value="XM_033739601.1"/>
</dbReference>
<feature type="transmembrane region" description="Helical" evidence="2">
    <location>
        <begin position="244"/>
        <end position="269"/>
    </location>
</feature>
<feature type="region of interest" description="Disordered" evidence="1">
    <location>
        <begin position="505"/>
        <end position="530"/>
    </location>
</feature>
<dbReference type="GeneID" id="54480655"/>
<dbReference type="SUPFAM" id="SSF50044">
    <property type="entry name" value="SH3-domain"/>
    <property type="match status" value="1"/>
</dbReference>
<evidence type="ECO:0000256" key="1">
    <source>
        <dbReference type="SAM" id="MobiDB-lite"/>
    </source>
</evidence>
<keyword evidence="2" id="KW-0812">Transmembrane</keyword>
<dbReference type="InterPro" id="IPR036028">
    <property type="entry name" value="SH3-like_dom_sf"/>
</dbReference>
<feature type="region of interest" description="Disordered" evidence="1">
    <location>
        <begin position="460"/>
        <end position="485"/>
    </location>
</feature>
<feature type="compositionally biased region" description="Polar residues" evidence="1">
    <location>
        <begin position="372"/>
        <end position="392"/>
    </location>
</feature>
<dbReference type="CDD" id="cd12087">
    <property type="entry name" value="TM_EGFR-like"/>
    <property type="match status" value="1"/>
</dbReference>
<dbReference type="EMBL" id="ML996566">
    <property type="protein sequence ID" value="KAF2761715.1"/>
    <property type="molecule type" value="Genomic_DNA"/>
</dbReference>
<dbReference type="Proteomes" id="UP000799437">
    <property type="component" value="Unassembled WGS sequence"/>
</dbReference>
<evidence type="ECO:0000313" key="4">
    <source>
        <dbReference type="Proteomes" id="UP000799437"/>
    </source>
</evidence>
<sequence length="530" mass="56176">MDKVLTCPTVPSCRTFQVGNSLTTISRPMSRQATPSKSTSFTVLFARIPLTTRRRYQQLIGCSSVNLDNTTDLYARYTNSVICNAIVQNSIGLCDSSRDPEPLCADSCAEYAISEQEISASSDLCGSAGPNALSQIRADFTNCALPARSLSGGTCISAVDNEPNDCGYGSNLSGLCGFCGTSSPNATDSCCVNANAESRCQNVDLPSFTSLEPLFTTTTIAQPTSSASTAPVASDDGTLSAGQIAGIVVGSVLGALLLMALIIFGCVLLRRRKSNPPSSIFNQPSPARRGSSREKPFGDGARPEMVPGRVARMAALEDGSTSSRPRSDAPSSERGFKSGSPDRHRIVAAGGLPRRNGSLSSQSALNLGEDPNSPQTSSGFGDQFSSPDAVTSGQSEQLAFFKDYYSQDEIHPHDTVATLWAYQPRANDEFELERGDMLKVVGIWDDGWATGVKVTERAEAWERRRQEQRDSGVSNGGGPSPVPATGEIKAFPLVCVCLPQHWRKTIDGDTTGEAPDPHGGNVPPRTSTPP</sequence>
<protein>
    <recommendedName>
        <fullName evidence="5">SH3 domain-containing protein</fullName>
    </recommendedName>
</protein>
<organism evidence="3 4">
    <name type="scientific">Pseudovirgaria hyperparasitica</name>
    <dbReference type="NCBI Taxonomy" id="470096"/>
    <lineage>
        <taxon>Eukaryota</taxon>
        <taxon>Fungi</taxon>
        <taxon>Dikarya</taxon>
        <taxon>Ascomycota</taxon>
        <taxon>Pezizomycotina</taxon>
        <taxon>Dothideomycetes</taxon>
        <taxon>Dothideomycetes incertae sedis</taxon>
        <taxon>Acrospermales</taxon>
        <taxon>Acrospermaceae</taxon>
        <taxon>Pseudovirgaria</taxon>
    </lineage>
</organism>
<proteinExistence type="predicted"/>
<accession>A0A6A6WHY7</accession>
<name>A0A6A6WHY7_9PEZI</name>
<keyword evidence="2" id="KW-1133">Transmembrane helix</keyword>
<feature type="compositionally biased region" description="Basic and acidic residues" evidence="1">
    <location>
        <begin position="460"/>
        <end position="470"/>
    </location>
</feature>
<evidence type="ECO:0000313" key="3">
    <source>
        <dbReference type="EMBL" id="KAF2761715.1"/>
    </source>
</evidence>
<feature type="compositionally biased region" description="Basic and acidic residues" evidence="1">
    <location>
        <begin position="334"/>
        <end position="345"/>
    </location>
</feature>
<keyword evidence="2" id="KW-0472">Membrane</keyword>
<keyword evidence="4" id="KW-1185">Reference proteome</keyword>
<gene>
    <name evidence="3" type="ORF">EJ05DRAFT_182744</name>
</gene>
<reference evidence="3" key="1">
    <citation type="journal article" date="2020" name="Stud. Mycol.">
        <title>101 Dothideomycetes genomes: a test case for predicting lifestyles and emergence of pathogens.</title>
        <authorList>
            <person name="Haridas S."/>
            <person name="Albert R."/>
            <person name="Binder M."/>
            <person name="Bloem J."/>
            <person name="Labutti K."/>
            <person name="Salamov A."/>
            <person name="Andreopoulos B."/>
            <person name="Baker S."/>
            <person name="Barry K."/>
            <person name="Bills G."/>
            <person name="Bluhm B."/>
            <person name="Cannon C."/>
            <person name="Castanera R."/>
            <person name="Culley D."/>
            <person name="Daum C."/>
            <person name="Ezra D."/>
            <person name="Gonzalez J."/>
            <person name="Henrissat B."/>
            <person name="Kuo A."/>
            <person name="Liang C."/>
            <person name="Lipzen A."/>
            <person name="Lutzoni F."/>
            <person name="Magnuson J."/>
            <person name="Mondo S."/>
            <person name="Nolan M."/>
            <person name="Ohm R."/>
            <person name="Pangilinan J."/>
            <person name="Park H.-J."/>
            <person name="Ramirez L."/>
            <person name="Alfaro M."/>
            <person name="Sun H."/>
            <person name="Tritt A."/>
            <person name="Yoshinaga Y."/>
            <person name="Zwiers L.-H."/>
            <person name="Turgeon B."/>
            <person name="Goodwin S."/>
            <person name="Spatafora J."/>
            <person name="Crous P."/>
            <person name="Grigoriev I."/>
        </authorList>
    </citation>
    <scope>NUCLEOTIDE SEQUENCE</scope>
    <source>
        <strain evidence="3">CBS 121739</strain>
    </source>
</reference>
<evidence type="ECO:0008006" key="5">
    <source>
        <dbReference type="Google" id="ProtNLM"/>
    </source>
</evidence>
<dbReference type="AlphaFoldDB" id="A0A6A6WHY7"/>
<evidence type="ECO:0000256" key="2">
    <source>
        <dbReference type="SAM" id="Phobius"/>
    </source>
</evidence>
<feature type="compositionally biased region" description="Polar residues" evidence="1">
    <location>
        <begin position="275"/>
        <end position="285"/>
    </location>
</feature>
<dbReference type="Gene3D" id="2.30.30.40">
    <property type="entry name" value="SH3 Domains"/>
    <property type="match status" value="1"/>
</dbReference>